<dbReference type="Pfam" id="PF00795">
    <property type="entry name" value="CN_hydrolase"/>
    <property type="match status" value="1"/>
</dbReference>
<comment type="function">
    <text evidence="8">Catalyzes the phospholipid dependent N-acylation of the N-terminal cysteine of apolipoprotein, the last step in lipoprotein maturation.</text>
</comment>
<feature type="transmembrane region" description="Helical" evidence="8">
    <location>
        <begin position="469"/>
        <end position="490"/>
    </location>
</feature>
<keyword evidence="5 8" id="KW-1133">Transmembrane helix</keyword>
<dbReference type="PANTHER" id="PTHR38686:SF1">
    <property type="entry name" value="APOLIPOPROTEIN N-ACYLTRANSFERASE"/>
    <property type="match status" value="1"/>
</dbReference>
<keyword evidence="2 8" id="KW-1003">Cell membrane</keyword>
<reference evidence="10 11" key="1">
    <citation type="submission" date="2022-11" db="EMBL/GenBank/DDBJ databases">
        <title>Anaerobic phenanthrene biodegradation by a DNRA strain PheN6.</title>
        <authorList>
            <person name="Zhang Z."/>
        </authorList>
    </citation>
    <scope>NUCLEOTIDE SEQUENCE [LARGE SCALE GENOMIC DNA]</scope>
    <source>
        <strain evidence="10 11">PheN6</strain>
    </source>
</reference>
<dbReference type="NCBIfam" id="TIGR00546">
    <property type="entry name" value="lnt"/>
    <property type="match status" value="1"/>
</dbReference>
<keyword evidence="6 8" id="KW-0472">Membrane</keyword>
<protein>
    <recommendedName>
        <fullName evidence="8">Apolipoprotein N-acyltransferase</fullName>
        <shortName evidence="8">ALP N-acyltransferase</shortName>
        <ecNumber evidence="8">2.3.1.269</ecNumber>
    </recommendedName>
</protein>
<dbReference type="PANTHER" id="PTHR38686">
    <property type="entry name" value="APOLIPOPROTEIN N-ACYLTRANSFERASE"/>
    <property type="match status" value="1"/>
</dbReference>
<feature type="transmembrane region" description="Helical" evidence="8">
    <location>
        <begin position="73"/>
        <end position="95"/>
    </location>
</feature>
<evidence type="ECO:0000313" key="10">
    <source>
        <dbReference type="EMBL" id="MDC5695636.1"/>
    </source>
</evidence>
<dbReference type="HAMAP" id="MF_01148">
    <property type="entry name" value="Lnt"/>
    <property type="match status" value="1"/>
</dbReference>
<dbReference type="EC" id="2.3.1.269" evidence="8"/>
<evidence type="ECO:0000313" key="11">
    <source>
        <dbReference type="Proteomes" id="UP001150259"/>
    </source>
</evidence>
<dbReference type="InterPro" id="IPR045378">
    <property type="entry name" value="LNT_N"/>
</dbReference>
<dbReference type="InterPro" id="IPR004563">
    <property type="entry name" value="Apolipo_AcylTrfase"/>
</dbReference>
<comment type="caution">
    <text evidence="8">Lacks conserved residue(s) required for the propagation of feature annotation.</text>
</comment>
<comment type="catalytic activity">
    <reaction evidence="8">
        <text>N-terminal S-1,2-diacyl-sn-glyceryl-L-cysteinyl-[lipoprotein] + a glycerophospholipid = N-acyl-S-1,2-diacyl-sn-glyceryl-L-cysteinyl-[lipoprotein] + a 2-acyl-sn-glycero-3-phospholipid + H(+)</text>
        <dbReference type="Rhea" id="RHEA:48228"/>
        <dbReference type="Rhea" id="RHEA-COMP:14681"/>
        <dbReference type="Rhea" id="RHEA-COMP:14684"/>
        <dbReference type="ChEBI" id="CHEBI:15378"/>
        <dbReference type="ChEBI" id="CHEBI:136912"/>
        <dbReference type="ChEBI" id="CHEBI:140656"/>
        <dbReference type="ChEBI" id="CHEBI:140657"/>
        <dbReference type="ChEBI" id="CHEBI:140660"/>
        <dbReference type="EC" id="2.3.1.269"/>
    </reaction>
</comment>
<dbReference type="EMBL" id="JAPFQL010000001">
    <property type="protein sequence ID" value="MDC5695636.1"/>
    <property type="molecule type" value="Genomic_DNA"/>
</dbReference>
<feature type="transmembrane region" description="Helical" evidence="8">
    <location>
        <begin position="139"/>
        <end position="167"/>
    </location>
</feature>
<feature type="transmembrane region" description="Helical" evidence="8">
    <location>
        <begin position="46"/>
        <end position="67"/>
    </location>
</feature>
<dbReference type="RefSeq" id="WP_272460182.1">
    <property type="nucleotide sequence ID" value="NZ_JAPFQL010000001.1"/>
</dbReference>
<dbReference type="Gene3D" id="3.60.110.10">
    <property type="entry name" value="Carbon-nitrogen hydrolase"/>
    <property type="match status" value="1"/>
</dbReference>
<proteinExistence type="inferred from homology"/>
<keyword evidence="7 8" id="KW-0012">Acyltransferase</keyword>
<accession>A0ABT5GCP6</accession>
<dbReference type="InterPro" id="IPR036526">
    <property type="entry name" value="C-N_Hydrolase_sf"/>
</dbReference>
<dbReference type="SUPFAM" id="SSF56317">
    <property type="entry name" value="Carbon-nitrogen hydrolase"/>
    <property type="match status" value="1"/>
</dbReference>
<keyword evidence="11" id="KW-1185">Reference proteome</keyword>
<comment type="caution">
    <text evidence="10">The sequence shown here is derived from an EMBL/GenBank/DDBJ whole genome shotgun (WGS) entry which is preliminary data.</text>
</comment>
<dbReference type="CDD" id="cd07571">
    <property type="entry name" value="ALP_N-acyl_transferase"/>
    <property type="match status" value="1"/>
</dbReference>
<dbReference type="Proteomes" id="UP001150259">
    <property type="component" value="Unassembled WGS sequence"/>
</dbReference>
<organism evidence="10 11">
    <name type="scientific">Intrasporangium calvum</name>
    <dbReference type="NCBI Taxonomy" id="53358"/>
    <lineage>
        <taxon>Bacteria</taxon>
        <taxon>Bacillati</taxon>
        <taxon>Actinomycetota</taxon>
        <taxon>Actinomycetes</taxon>
        <taxon>Micrococcales</taxon>
        <taxon>Intrasporangiaceae</taxon>
        <taxon>Intrasporangium</taxon>
    </lineage>
</organism>
<dbReference type="PROSITE" id="PS50263">
    <property type="entry name" value="CN_HYDROLASE"/>
    <property type="match status" value="1"/>
</dbReference>
<evidence type="ECO:0000256" key="2">
    <source>
        <dbReference type="ARBA" id="ARBA00022475"/>
    </source>
</evidence>
<keyword evidence="4 8" id="KW-0812">Transmembrane</keyword>
<dbReference type="Pfam" id="PF20154">
    <property type="entry name" value="LNT_N"/>
    <property type="match status" value="1"/>
</dbReference>
<evidence type="ECO:0000256" key="4">
    <source>
        <dbReference type="ARBA" id="ARBA00022692"/>
    </source>
</evidence>
<name>A0ABT5GCP6_9MICO</name>
<feature type="domain" description="CN hydrolase" evidence="9">
    <location>
        <begin position="210"/>
        <end position="463"/>
    </location>
</feature>
<comment type="similarity">
    <text evidence="8">Belongs to the CN hydrolase family. Apolipoprotein N-acyltransferase subfamily.</text>
</comment>
<evidence type="ECO:0000256" key="8">
    <source>
        <dbReference type="HAMAP-Rule" id="MF_01148"/>
    </source>
</evidence>
<comment type="pathway">
    <text evidence="8">Protein modification; lipoprotein biosynthesis (N-acyl transfer).</text>
</comment>
<evidence type="ECO:0000256" key="5">
    <source>
        <dbReference type="ARBA" id="ARBA00022989"/>
    </source>
</evidence>
<dbReference type="InterPro" id="IPR003010">
    <property type="entry name" value="C-N_Hydrolase"/>
</dbReference>
<evidence type="ECO:0000256" key="7">
    <source>
        <dbReference type="ARBA" id="ARBA00023315"/>
    </source>
</evidence>
<keyword evidence="3 8" id="KW-0808">Transferase</keyword>
<feature type="transmembrane region" description="Helical" evidence="8">
    <location>
        <begin position="12"/>
        <end position="39"/>
    </location>
</feature>
<comment type="subcellular location">
    <subcellularLocation>
        <location evidence="1 8">Cell membrane</location>
        <topology evidence="1 8">Multi-pass membrane protein</topology>
    </subcellularLocation>
</comment>
<evidence type="ECO:0000256" key="3">
    <source>
        <dbReference type="ARBA" id="ARBA00022679"/>
    </source>
</evidence>
<gene>
    <name evidence="8 10" type="primary">lnt</name>
    <name evidence="10" type="ORF">OO014_00055</name>
</gene>
<evidence type="ECO:0000259" key="9">
    <source>
        <dbReference type="PROSITE" id="PS50263"/>
    </source>
</evidence>
<evidence type="ECO:0000256" key="6">
    <source>
        <dbReference type="ARBA" id="ARBA00023136"/>
    </source>
</evidence>
<sequence>MLPRVLGALASGGLLCLAFPTFDIWVAAPVALGLLAFVLTGVRTRAGFGLGLLSGLAFFVPTLHWSGIYVGNLPWFALSTLEALFVALAGALYAWLSRRGTVRPLAFALVWVVTESLRSRTPYGGFPWVKIAFSQADSAFGRLASVGGAPFVGFVVALTGSLLALVVARAIGRMPLGRVALPGLLALGLGGAGLLVPLPTDGPTAQFVGIQGNVPRAGLDFNAERRAVLDNHVNTTLATAAARRASGRPAPDLYVWPENASDIDPLRNEDANQLIRATVSQTGVPLIVGGLLEEPEGYLSNTSLLFEPGEGDTDRYVKRHPVPFGEYIPNREFWRLFSDKVDLVRRDFYPGSEVGLFTVPTTSGLEIRAGLTICFEVAYDDLMRDVVDAGANVLVVQTNNATFGYTAESPQQLAISRLRAIEFGRSVVHVSTVGQSALITPDGTAHQVTSLFTQAVVEGALPLRDSRTLAVRLGGIPELVAALALLVLLVPRTPRIPRRRTE</sequence>
<evidence type="ECO:0000256" key="1">
    <source>
        <dbReference type="ARBA" id="ARBA00004651"/>
    </source>
</evidence>